<dbReference type="EMBL" id="KN831965">
    <property type="protein sequence ID" value="KIO05786.1"/>
    <property type="molecule type" value="Genomic_DNA"/>
</dbReference>
<reference evidence="3" key="2">
    <citation type="submission" date="2015-01" db="EMBL/GenBank/DDBJ databases">
        <title>Evolutionary Origins and Diversification of the Mycorrhizal Mutualists.</title>
        <authorList>
            <consortium name="DOE Joint Genome Institute"/>
            <consortium name="Mycorrhizal Genomics Consortium"/>
            <person name="Kohler A."/>
            <person name="Kuo A."/>
            <person name="Nagy L.G."/>
            <person name="Floudas D."/>
            <person name="Copeland A."/>
            <person name="Barry K.W."/>
            <person name="Cichocki N."/>
            <person name="Veneault-Fourrey C."/>
            <person name="LaButti K."/>
            <person name="Lindquist E.A."/>
            <person name="Lipzen A."/>
            <person name="Lundell T."/>
            <person name="Morin E."/>
            <person name="Murat C."/>
            <person name="Riley R."/>
            <person name="Ohm R."/>
            <person name="Sun H."/>
            <person name="Tunlid A."/>
            <person name="Henrissat B."/>
            <person name="Grigoriev I.V."/>
            <person name="Hibbett D.S."/>
            <person name="Martin F."/>
        </authorList>
    </citation>
    <scope>NUCLEOTIDE SEQUENCE [LARGE SCALE GENOMIC DNA]</scope>
    <source>
        <strain evidence="3">Marx 270</strain>
    </source>
</reference>
<accession>A0A0C3PCL7</accession>
<keyword evidence="3" id="KW-1185">Reference proteome</keyword>
<name>A0A0C3PCL7_PISTI</name>
<reference evidence="2 3" key="1">
    <citation type="submission" date="2014-04" db="EMBL/GenBank/DDBJ databases">
        <authorList>
            <consortium name="DOE Joint Genome Institute"/>
            <person name="Kuo A."/>
            <person name="Kohler A."/>
            <person name="Costa M.D."/>
            <person name="Nagy L.G."/>
            <person name="Floudas D."/>
            <person name="Copeland A."/>
            <person name="Barry K.W."/>
            <person name="Cichocki N."/>
            <person name="Veneault-Fourrey C."/>
            <person name="LaButti K."/>
            <person name="Lindquist E.A."/>
            <person name="Lipzen A."/>
            <person name="Lundell T."/>
            <person name="Morin E."/>
            <person name="Murat C."/>
            <person name="Sun H."/>
            <person name="Tunlid A."/>
            <person name="Henrissat B."/>
            <person name="Grigoriev I.V."/>
            <person name="Hibbett D.S."/>
            <person name="Martin F."/>
            <person name="Nordberg H.P."/>
            <person name="Cantor M.N."/>
            <person name="Hua S.X."/>
        </authorList>
    </citation>
    <scope>NUCLEOTIDE SEQUENCE [LARGE SCALE GENOMIC DNA]</scope>
    <source>
        <strain evidence="2 3">Marx 270</strain>
    </source>
</reference>
<feature type="region of interest" description="Disordered" evidence="1">
    <location>
        <begin position="40"/>
        <end position="131"/>
    </location>
</feature>
<feature type="compositionally biased region" description="Low complexity" evidence="1">
    <location>
        <begin position="97"/>
        <end position="124"/>
    </location>
</feature>
<evidence type="ECO:0000256" key="1">
    <source>
        <dbReference type="SAM" id="MobiDB-lite"/>
    </source>
</evidence>
<feature type="compositionally biased region" description="Polar residues" evidence="1">
    <location>
        <begin position="40"/>
        <end position="64"/>
    </location>
</feature>
<protein>
    <submittedName>
        <fullName evidence="2">Uncharacterized protein</fullName>
    </submittedName>
</protein>
<dbReference type="HOGENOM" id="CLU_1525779_0_0_1"/>
<organism evidence="2 3">
    <name type="scientific">Pisolithus tinctorius Marx 270</name>
    <dbReference type="NCBI Taxonomy" id="870435"/>
    <lineage>
        <taxon>Eukaryota</taxon>
        <taxon>Fungi</taxon>
        <taxon>Dikarya</taxon>
        <taxon>Basidiomycota</taxon>
        <taxon>Agaricomycotina</taxon>
        <taxon>Agaricomycetes</taxon>
        <taxon>Agaricomycetidae</taxon>
        <taxon>Boletales</taxon>
        <taxon>Sclerodermatineae</taxon>
        <taxon>Pisolithaceae</taxon>
        <taxon>Pisolithus</taxon>
    </lineage>
</organism>
<evidence type="ECO:0000313" key="2">
    <source>
        <dbReference type="EMBL" id="KIO05786.1"/>
    </source>
</evidence>
<proteinExistence type="predicted"/>
<dbReference type="AlphaFoldDB" id="A0A0C3PCL7"/>
<sequence>MVDGNMDAAGGIGDDTLIEPFPYDAASITTHQIHSAQLTSAPAVTQVQTTPRGPQVQRSQSETRNVPFLSPGTPIRGASPFTHSTSLPVPDPRGHASSSSNRTTDSSIYHGSASPSPSPSHSLSGQRTASSVPPMVTLLRHMHHLCGERHSDARKEYHARVQLLLAHRVPYHCLAR</sequence>
<dbReference type="Proteomes" id="UP000054217">
    <property type="component" value="Unassembled WGS sequence"/>
</dbReference>
<evidence type="ECO:0000313" key="3">
    <source>
        <dbReference type="Proteomes" id="UP000054217"/>
    </source>
</evidence>
<gene>
    <name evidence="2" type="ORF">M404DRAFT_504010</name>
</gene>
<dbReference type="InParanoid" id="A0A0C3PCL7"/>